<dbReference type="AlphaFoldDB" id="G2Q717"/>
<dbReference type="InterPro" id="IPR029052">
    <property type="entry name" value="Metallo-depent_PP-like"/>
</dbReference>
<keyword evidence="2" id="KW-1133">Transmembrane helix</keyword>
<dbReference type="PANTHER" id="PTHR42850">
    <property type="entry name" value="METALLOPHOSPHOESTERASE"/>
    <property type="match status" value="1"/>
</dbReference>
<dbReference type="OMA" id="WIDAWNR"/>
<feature type="region of interest" description="Disordered" evidence="1">
    <location>
        <begin position="53"/>
        <end position="79"/>
    </location>
</feature>
<dbReference type="EMBL" id="CP003002">
    <property type="protein sequence ID" value="AEO54797.1"/>
    <property type="molecule type" value="Genomic_DNA"/>
</dbReference>
<feature type="region of interest" description="Disordered" evidence="1">
    <location>
        <begin position="222"/>
        <end position="268"/>
    </location>
</feature>
<accession>G2Q717</accession>
<protein>
    <recommendedName>
        <fullName evidence="3">Calcineurin-like phosphoesterase domain-containing protein</fullName>
    </recommendedName>
</protein>
<dbReference type="HOGENOM" id="CLU_023125_0_2_1"/>
<evidence type="ECO:0000313" key="4">
    <source>
        <dbReference type="EMBL" id="AEO54797.1"/>
    </source>
</evidence>
<proteinExistence type="predicted"/>
<feature type="compositionally biased region" description="Basic residues" evidence="1">
    <location>
        <begin position="439"/>
        <end position="455"/>
    </location>
</feature>
<dbReference type="SUPFAM" id="SSF56300">
    <property type="entry name" value="Metallo-dependent phosphatases"/>
    <property type="match status" value="1"/>
</dbReference>
<dbReference type="GO" id="GO:0005737">
    <property type="term" value="C:cytoplasm"/>
    <property type="evidence" value="ECO:0007669"/>
    <property type="project" value="TreeGrafter"/>
</dbReference>
<feature type="compositionally biased region" description="Basic residues" evidence="1">
    <location>
        <begin position="259"/>
        <end position="268"/>
    </location>
</feature>
<keyword evidence="2" id="KW-0812">Transmembrane</keyword>
<dbReference type="GO" id="GO:0016791">
    <property type="term" value="F:phosphatase activity"/>
    <property type="evidence" value="ECO:0007669"/>
    <property type="project" value="TreeGrafter"/>
</dbReference>
<feature type="domain" description="Calcineurin-like phosphoesterase" evidence="3">
    <location>
        <begin position="147"/>
        <end position="242"/>
    </location>
</feature>
<feature type="compositionally biased region" description="Basic and acidic residues" evidence="1">
    <location>
        <begin position="245"/>
        <end position="258"/>
    </location>
</feature>
<dbReference type="RefSeq" id="XP_003660042.1">
    <property type="nucleotide sequence ID" value="XM_003659994.1"/>
</dbReference>
<dbReference type="PANTHER" id="PTHR42850:SF4">
    <property type="entry name" value="ZINC-DEPENDENT ENDOPOLYPHOSPHATASE"/>
    <property type="match status" value="1"/>
</dbReference>
<dbReference type="GeneID" id="11511648"/>
<feature type="transmembrane region" description="Helical" evidence="2">
    <location>
        <begin position="21"/>
        <end position="42"/>
    </location>
</feature>
<keyword evidence="5" id="KW-1185">Reference proteome</keyword>
<dbReference type="GO" id="GO:0006798">
    <property type="term" value="P:polyphosphate catabolic process"/>
    <property type="evidence" value="ECO:0007669"/>
    <property type="project" value="TreeGrafter"/>
</dbReference>
<evidence type="ECO:0000259" key="3">
    <source>
        <dbReference type="Pfam" id="PF00149"/>
    </source>
</evidence>
<evidence type="ECO:0000256" key="2">
    <source>
        <dbReference type="SAM" id="Phobius"/>
    </source>
</evidence>
<gene>
    <name evidence="4" type="ORF">MYCTH_2297823</name>
</gene>
<dbReference type="GO" id="GO:0000298">
    <property type="term" value="F:endopolyphosphatase activity"/>
    <property type="evidence" value="ECO:0007669"/>
    <property type="project" value="TreeGrafter"/>
</dbReference>
<dbReference type="InterPro" id="IPR004843">
    <property type="entry name" value="Calcineurin-like_PHP"/>
</dbReference>
<dbReference type="Pfam" id="PF00149">
    <property type="entry name" value="Metallophos"/>
    <property type="match status" value="1"/>
</dbReference>
<dbReference type="InterPro" id="IPR050126">
    <property type="entry name" value="Ap4A_hydrolase"/>
</dbReference>
<name>G2Q717_THET4</name>
<evidence type="ECO:0000256" key="1">
    <source>
        <dbReference type="SAM" id="MobiDB-lite"/>
    </source>
</evidence>
<dbReference type="KEGG" id="mtm:MYCTH_2297823"/>
<dbReference type="VEuPathDB" id="FungiDB:MYCTH_2297823"/>
<keyword evidence="2" id="KW-0472">Membrane</keyword>
<feature type="region of interest" description="Disordered" evidence="1">
    <location>
        <begin position="426"/>
        <end position="475"/>
    </location>
</feature>
<feature type="region of interest" description="Disordered" evidence="1">
    <location>
        <begin position="337"/>
        <end position="373"/>
    </location>
</feature>
<feature type="region of interest" description="Disordered" evidence="1">
    <location>
        <begin position="124"/>
        <end position="143"/>
    </location>
</feature>
<feature type="compositionally biased region" description="Acidic residues" evidence="1">
    <location>
        <begin position="356"/>
        <end position="371"/>
    </location>
</feature>
<dbReference type="Proteomes" id="UP000007322">
    <property type="component" value="Chromosome 1"/>
</dbReference>
<dbReference type="eggNOG" id="ENOG502S1FD">
    <property type="taxonomic scope" value="Eukaryota"/>
</dbReference>
<dbReference type="STRING" id="573729.G2Q717"/>
<dbReference type="InParanoid" id="G2Q717"/>
<organism evidence="4 5">
    <name type="scientific">Thermothelomyces thermophilus (strain ATCC 42464 / BCRC 31852 / DSM 1799)</name>
    <name type="common">Sporotrichum thermophile</name>
    <dbReference type="NCBI Taxonomy" id="573729"/>
    <lineage>
        <taxon>Eukaryota</taxon>
        <taxon>Fungi</taxon>
        <taxon>Dikarya</taxon>
        <taxon>Ascomycota</taxon>
        <taxon>Pezizomycotina</taxon>
        <taxon>Sordariomycetes</taxon>
        <taxon>Sordariomycetidae</taxon>
        <taxon>Sordariales</taxon>
        <taxon>Chaetomiaceae</taxon>
        <taxon>Thermothelomyces</taxon>
    </lineage>
</organism>
<sequence>MAPQSIAQLFPRHRRGPSRPLILLIAGLAFLTLCLFASHLPVLRHFTSVRPFGASTDRSRMTSAGPGAATSPHQHHQGPSEAQVLLDLIEREKAKKFGELAMEYGTNKHPSFRDDPPLLIADLPREHVPSHPPPSLGDGEDRTNGKRLVIVGDVHGHRAALEALLRKIGFDHRNGDHLILAGDMVTKGPDSKGVVELAMEIGASAVRGNQDDKVLATAREIGRFSVDGESTPGPATEEDDEQDEVGGKEGADGKAETKTRRKANARRVARSLTRSQLAWIRSLPLILRVGNIPGATSPPWNASTLVVIHGGLVPGLPPEKQDPWAVMNMRSLIYPRVGKGKKNKDKDGRRHARDEPESEIDETETDMDETDPASVRAAVAIPTDRHGGEPWSHAWNRYQNNLPPTAPRTVAVYGHDAKAGLQVDPVVDISPYSGSPSSSKKKKKKKNKKNKHKDKNGKDHVNDAAEDEDKAEDQGAKKGIRYAFGLDSGCGHGRQLTALVIESGADGIKHRIEQVDCADVV</sequence>
<feature type="compositionally biased region" description="Basic and acidic residues" evidence="1">
    <location>
        <begin position="344"/>
        <end position="355"/>
    </location>
</feature>
<dbReference type="Gene3D" id="3.60.21.10">
    <property type="match status" value="1"/>
</dbReference>
<evidence type="ECO:0000313" key="5">
    <source>
        <dbReference type="Proteomes" id="UP000007322"/>
    </source>
</evidence>
<dbReference type="OrthoDB" id="10267127at2759"/>
<reference evidence="4 5" key="1">
    <citation type="journal article" date="2011" name="Nat. Biotechnol.">
        <title>Comparative genomic analysis of the thermophilic biomass-degrading fungi Myceliophthora thermophila and Thielavia terrestris.</title>
        <authorList>
            <person name="Berka R.M."/>
            <person name="Grigoriev I.V."/>
            <person name="Otillar R."/>
            <person name="Salamov A."/>
            <person name="Grimwood J."/>
            <person name="Reid I."/>
            <person name="Ishmael N."/>
            <person name="John T."/>
            <person name="Darmond C."/>
            <person name="Moisan M.-C."/>
            <person name="Henrissat B."/>
            <person name="Coutinho P.M."/>
            <person name="Lombard V."/>
            <person name="Natvig D.O."/>
            <person name="Lindquist E."/>
            <person name="Schmutz J."/>
            <person name="Lucas S."/>
            <person name="Harris P."/>
            <person name="Powlowski J."/>
            <person name="Bellemare A."/>
            <person name="Taylor D."/>
            <person name="Butler G."/>
            <person name="de Vries R.P."/>
            <person name="Allijn I.E."/>
            <person name="van den Brink J."/>
            <person name="Ushinsky S."/>
            <person name="Storms R."/>
            <person name="Powell A.J."/>
            <person name="Paulsen I.T."/>
            <person name="Elbourne L.D.H."/>
            <person name="Baker S.E."/>
            <person name="Magnuson J."/>
            <person name="LaBoissiere S."/>
            <person name="Clutterbuck A.J."/>
            <person name="Martinez D."/>
            <person name="Wogulis M."/>
            <person name="de Leon A.L."/>
            <person name="Rey M.W."/>
            <person name="Tsang A."/>
        </authorList>
    </citation>
    <scope>NUCLEOTIDE SEQUENCE [LARGE SCALE GENOMIC DNA]</scope>
    <source>
        <strain evidence="5">ATCC 42464 / BCRC 31852 / DSM 1799</strain>
    </source>
</reference>